<sequence>MSDSQNSLLSSKNQWLYQQIEVEFPTKESIEGRALYLSQAQQTSLQPWQPQSDQAMLPDSIFLVDFHRLTIMFAQLQAKRWEGAEQQSLIVEFLTQIIYSEPCELYLAFDSGEPIAAAIVTRDDTATLISDLALNDPALADSFVAGLIEKLQLLDCDGDIFVEQMAS</sequence>
<evidence type="ECO:0000313" key="1">
    <source>
        <dbReference type="EMBL" id="SDH00937.1"/>
    </source>
</evidence>
<accession>A0A1G7YX43</accession>
<proteinExistence type="predicted"/>
<name>A0A1G7YX43_9VIBR</name>
<dbReference type="AlphaFoldDB" id="A0A1G7YX43"/>
<reference evidence="1 2" key="1">
    <citation type="submission" date="2016-10" db="EMBL/GenBank/DDBJ databases">
        <authorList>
            <person name="de Groot N.N."/>
        </authorList>
    </citation>
    <scope>NUCLEOTIDE SEQUENCE [LARGE SCALE GENOMIC DNA]</scope>
    <source>
        <strain evidence="1 2">CGMCC 1.10228</strain>
    </source>
</reference>
<evidence type="ECO:0008006" key="3">
    <source>
        <dbReference type="Google" id="ProtNLM"/>
    </source>
</evidence>
<dbReference type="EMBL" id="FNDD01000006">
    <property type="protein sequence ID" value="SDH00937.1"/>
    <property type="molecule type" value="Genomic_DNA"/>
</dbReference>
<keyword evidence="2" id="KW-1185">Reference proteome</keyword>
<dbReference type="OrthoDB" id="5906376at2"/>
<dbReference type="RefSeq" id="WP_093271461.1">
    <property type="nucleotide sequence ID" value="NZ_FNDD01000006.1"/>
</dbReference>
<dbReference type="Proteomes" id="UP000198854">
    <property type="component" value="Unassembled WGS sequence"/>
</dbReference>
<gene>
    <name evidence="1" type="ORF">SAMN04488136_10697</name>
</gene>
<dbReference type="STRING" id="861298.SAMN04488136_10697"/>
<protein>
    <recommendedName>
        <fullName evidence="3">Flavodoxin</fullName>
    </recommendedName>
</protein>
<organism evidence="1 2">
    <name type="scientific">Vibrio xiamenensis</name>
    <dbReference type="NCBI Taxonomy" id="861298"/>
    <lineage>
        <taxon>Bacteria</taxon>
        <taxon>Pseudomonadati</taxon>
        <taxon>Pseudomonadota</taxon>
        <taxon>Gammaproteobacteria</taxon>
        <taxon>Vibrionales</taxon>
        <taxon>Vibrionaceae</taxon>
        <taxon>Vibrio</taxon>
    </lineage>
</organism>
<evidence type="ECO:0000313" key="2">
    <source>
        <dbReference type="Proteomes" id="UP000198854"/>
    </source>
</evidence>